<sequence>MEEVDELDEFLYGKEEKVEQEVAVDDELEEGEEINIKSGIKSAEANTVENKSFLDIQTSGKLEDGRDIIDVDPEELEEKPWRKPGADITDYFNYGFTEQTWKQYCQKQRRIRDDYGHQKRIYVADANNEEYEELNERSYRRSPSRERDYKSRTRYHSSMITLIVTIERAEEKDPDLRAMTGIVRKEKSKSRSPDRDDYRSSRSSRARH</sequence>
<name>A0A4P9YII8_ROZAC</name>
<protein>
    <submittedName>
        <fullName evidence="7">Fip1-domain-containing protein</fullName>
    </submittedName>
</protein>
<evidence type="ECO:0000259" key="6">
    <source>
        <dbReference type="Pfam" id="PF05182"/>
    </source>
</evidence>
<proteinExistence type="inferred from homology"/>
<comment type="similarity">
    <text evidence="2">Belongs to the FIP1 family.</text>
</comment>
<evidence type="ECO:0000256" key="3">
    <source>
        <dbReference type="ARBA" id="ARBA00022664"/>
    </source>
</evidence>
<evidence type="ECO:0000313" key="8">
    <source>
        <dbReference type="Proteomes" id="UP000281549"/>
    </source>
</evidence>
<dbReference type="GO" id="GO:0006397">
    <property type="term" value="P:mRNA processing"/>
    <property type="evidence" value="ECO:0007669"/>
    <property type="project" value="UniProtKB-KW"/>
</dbReference>
<dbReference type="EMBL" id="ML005272">
    <property type="protein sequence ID" value="RKP19195.1"/>
    <property type="molecule type" value="Genomic_DNA"/>
</dbReference>
<keyword evidence="3" id="KW-0507">mRNA processing</keyword>
<feature type="region of interest" description="Disordered" evidence="5">
    <location>
        <begin position="174"/>
        <end position="208"/>
    </location>
</feature>
<gene>
    <name evidence="7" type="ORF">ROZALSC1DRAFT_29179</name>
</gene>
<dbReference type="InterPro" id="IPR007854">
    <property type="entry name" value="Fip1_dom"/>
</dbReference>
<evidence type="ECO:0000256" key="1">
    <source>
        <dbReference type="ARBA" id="ARBA00004123"/>
    </source>
</evidence>
<dbReference type="AlphaFoldDB" id="A0A4P9YII8"/>
<reference evidence="8" key="1">
    <citation type="journal article" date="2018" name="Nat. Microbiol.">
        <title>Leveraging single-cell genomics to expand the fungal tree of life.</title>
        <authorList>
            <person name="Ahrendt S.R."/>
            <person name="Quandt C.A."/>
            <person name="Ciobanu D."/>
            <person name="Clum A."/>
            <person name="Salamov A."/>
            <person name="Andreopoulos B."/>
            <person name="Cheng J.F."/>
            <person name="Woyke T."/>
            <person name="Pelin A."/>
            <person name="Henrissat B."/>
            <person name="Reynolds N.K."/>
            <person name="Benny G.L."/>
            <person name="Smith M.E."/>
            <person name="James T.Y."/>
            <person name="Grigoriev I.V."/>
        </authorList>
    </citation>
    <scope>NUCLEOTIDE SEQUENCE [LARGE SCALE GENOMIC DNA]</scope>
    <source>
        <strain evidence="8">CSF55</strain>
    </source>
</reference>
<keyword evidence="4" id="KW-0539">Nucleus</keyword>
<organism evidence="7 8">
    <name type="scientific">Rozella allomycis (strain CSF55)</name>
    <dbReference type="NCBI Taxonomy" id="988480"/>
    <lineage>
        <taxon>Eukaryota</taxon>
        <taxon>Fungi</taxon>
        <taxon>Fungi incertae sedis</taxon>
        <taxon>Cryptomycota</taxon>
        <taxon>Cryptomycota incertae sedis</taxon>
        <taxon>Rozella</taxon>
    </lineage>
</organism>
<dbReference type="Pfam" id="PF05182">
    <property type="entry name" value="Fip1"/>
    <property type="match status" value="1"/>
</dbReference>
<dbReference type="GO" id="GO:0005847">
    <property type="term" value="C:mRNA cleavage and polyadenylation specificity factor complex"/>
    <property type="evidence" value="ECO:0007669"/>
    <property type="project" value="TreeGrafter"/>
</dbReference>
<feature type="domain" description="Pre-mRNA polyadenylation factor Fip1" evidence="6">
    <location>
        <begin position="70"/>
        <end position="112"/>
    </location>
</feature>
<dbReference type="InterPro" id="IPR051187">
    <property type="entry name" value="Pre-mRNA_3'-end_processing_reg"/>
</dbReference>
<dbReference type="PANTHER" id="PTHR13484:SF0">
    <property type="entry name" value="PRE-MRNA 3'-END-PROCESSING FACTOR FIP1"/>
    <property type="match status" value="1"/>
</dbReference>
<dbReference type="PANTHER" id="PTHR13484">
    <property type="entry name" value="FIP1-LIKE 1 PROTEIN"/>
    <property type="match status" value="1"/>
</dbReference>
<comment type="subcellular location">
    <subcellularLocation>
        <location evidence="1">Nucleus</location>
    </subcellularLocation>
</comment>
<evidence type="ECO:0000256" key="2">
    <source>
        <dbReference type="ARBA" id="ARBA00007459"/>
    </source>
</evidence>
<evidence type="ECO:0000256" key="4">
    <source>
        <dbReference type="ARBA" id="ARBA00023242"/>
    </source>
</evidence>
<evidence type="ECO:0000313" key="7">
    <source>
        <dbReference type="EMBL" id="RKP19195.1"/>
    </source>
</evidence>
<dbReference type="Proteomes" id="UP000281549">
    <property type="component" value="Unassembled WGS sequence"/>
</dbReference>
<feature type="compositionally biased region" description="Basic and acidic residues" evidence="5">
    <location>
        <begin position="183"/>
        <end position="200"/>
    </location>
</feature>
<accession>A0A4P9YII8</accession>
<evidence type="ECO:0000256" key="5">
    <source>
        <dbReference type="SAM" id="MobiDB-lite"/>
    </source>
</evidence>